<keyword evidence="5 9" id="KW-0812">Transmembrane</keyword>
<evidence type="ECO:0000256" key="9">
    <source>
        <dbReference type="RuleBase" id="RU363032"/>
    </source>
</evidence>
<name>A0ABC9TU40_CLOSY</name>
<evidence type="ECO:0000256" key="1">
    <source>
        <dbReference type="ARBA" id="ARBA00004651"/>
    </source>
</evidence>
<dbReference type="EMBL" id="AWSU01000281">
    <property type="protein sequence ID" value="ERI74820.1"/>
    <property type="molecule type" value="Genomic_DNA"/>
</dbReference>
<comment type="similarity">
    <text evidence="2">Belongs to the binding-protein-dependent transport system permease family. HisMQ subfamily.</text>
</comment>
<dbReference type="InterPro" id="IPR035906">
    <property type="entry name" value="MetI-like_sf"/>
</dbReference>
<dbReference type="CDD" id="cd06261">
    <property type="entry name" value="TM_PBP2"/>
    <property type="match status" value="1"/>
</dbReference>
<evidence type="ECO:0000256" key="3">
    <source>
        <dbReference type="ARBA" id="ARBA00022448"/>
    </source>
</evidence>
<evidence type="ECO:0000256" key="7">
    <source>
        <dbReference type="ARBA" id="ARBA00022989"/>
    </source>
</evidence>
<keyword evidence="4" id="KW-1003">Cell membrane</keyword>
<dbReference type="SUPFAM" id="SSF161098">
    <property type="entry name" value="MetI-like"/>
    <property type="match status" value="1"/>
</dbReference>
<evidence type="ECO:0000256" key="2">
    <source>
        <dbReference type="ARBA" id="ARBA00010072"/>
    </source>
</evidence>
<evidence type="ECO:0000259" key="10">
    <source>
        <dbReference type="PROSITE" id="PS50928"/>
    </source>
</evidence>
<keyword evidence="3 9" id="KW-0813">Transport</keyword>
<organism evidence="11 12">
    <name type="scientific">[Clostridium] symbiosum ATCC 14940</name>
    <dbReference type="NCBI Taxonomy" id="411472"/>
    <lineage>
        <taxon>Bacteria</taxon>
        <taxon>Bacillati</taxon>
        <taxon>Bacillota</taxon>
        <taxon>Clostridia</taxon>
        <taxon>Lachnospirales</taxon>
        <taxon>Lachnospiraceae</taxon>
        <taxon>Otoolea</taxon>
    </lineage>
</organism>
<evidence type="ECO:0000313" key="12">
    <source>
        <dbReference type="Proteomes" id="UP000016491"/>
    </source>
</evidence>
<evidence type="ECO:0000256" key="8">
    <source>
        <dbReference type="ARBA" id="ARBA00023136"/>
    </source>
</evidence>
<proteinExistence type="inferred from homology"/>
<comment type="subcellular location">
    <subcellularLocation>
        <location evidence="1 9">Cell membrane</location>
        <topology evidence="1 9">Multi-pass membrane protein</topology>
    </subcellularLocation>
</comment>
<keyword evidence="7 9" id="KW-1133">Transmembrane helix</keyword>
<dbReference type="GO" id="GO:0006865">
    <property type="term" value="P:amino acid transport"/>
    <property type="evidence" value="ECO:0007669"/>
    <property type="project" value="UniProtKB-KW"/>
</dbReference>
<dbReference type="NCBIfam" id="TIGR01726">
    <property type="entry name" value="HEQRo_perm_3TM"/>
    <property type="match status" value="1"/>
</dbReference>
<keyword evidence="8 9" id="KW-0472">Membrane</keyword>
<evidence type="ECO:0000256" key="4">
    <source>
        <dbReference type="ARBA" id="ARBA00022475"/>
    </source>
</evidence>
<dbReference type="GO" id="GO:0005886">
    <property type="term" value="C:plasma membrane"/>
    <property type="evidence" value="ECO:0007669"/>
    <property type="project" value="UniProtKB-SubCell"/>
</dbReference>
<gene>
    <name evidence="11" type="ORF">CLOSYM_03619</name>
</gene>
<dbReference type="PANTHER" id="PTHR30614:SF20">
    <property type="entry name" value="GLUTAMINE TRANSPORT SYSTEM PERMEASE PROTEIN GLNP"/>
    <property type="match status" value="1"/>
</dbReference>
<dbReference type="PANTHER" id="PTHR30614">
    <property type="entry name" value="MEMBRANE COMPONENT OF AMINO ACID ABC TRANSPORTER"/>
    <property type="match status" value="1"/>
</dbReference>
<accession>A0ABC9TU40</accession>
<dbReference type="FunFam" id="1.10.3720.10:FF:000033">
    <property type="entry name" value="Polar amino acid ABC transporter permease"/>
    <property type="match status" value="1"/>
</dbReference>
<evidence type="ECO:0000313" key="11">
    <source>
        <dbReference type="EMBL" id="ERI74820.1"/>
    </source>
</evidence>
<dbReference type="InterPro" id="IPR000515">
    <property type="entry name" value="MetI-like"/>
</dbReference>
<feature type="transmembrane region" description="Helical" evidence="9">
    <location>
        <begin position="26"/>
        <end position="48"/>
    </location>
</feature>
<dbReference type="InterPro" id="IPR010065">
    <property type="entry name" value="AA_ABC_transptr_permease_3TM"/>
</dbReference>
<dbReference type="Proteomes" id="UP000016491">
    <property type="component" value="Unassembled WGS sequence"/>
</dbReference>
<keyword evidence="6" id="KW-0029">Amino-acid transport</keyword>
<feature type="domain" description="ABC transmembrane type-1" evidence="10">
    <location>
        <begin position="24"/>
        <end position="213"/>
    </location>
</feature>
<feature type="transmembrane region" description="Helical" evidence="9">
    <location>
        <begin position="55"/>
        <end position="83"/>
    </location>
</feature>
<comment type="caution">
    <text evidence="11">The sequence shown here is derived from an EMBL/GenBank/DDBJ whole genome shotgun (WGS) entry which is preliminary data.</text>
</comment>
<sequence length="224" mass="24690">MEDNMVGNITMLVQKYSGLFLEGMGYTLLLALITVTFGTVLGTLVALAKMGKFKVLSFLATAYIEIMRGTPLLLQLYLFYFLVPQMLPWEPSKFTCVCTALVLNATAYVSEIIRAGIQAVDPGQMEAARSLGLNTSQAMKKVILPQALKNILPALGNEFVTDIKETSLASTFFLGDLMTTFRTLNGALYLTLEPLIIVGIIYFLLTFTLSKLIAVFERRMASND</sequence>
<evidence type="ECO:0000256" key="6">
    <source>
        <dbReference type="ARBA" id="ARBA00022970"/>
    </source>
</evidence>
<protein>
    <submittedName>
        <fullName evidence="11">Arginine ABC transporter, permease protein ArtQ</fullName>
    </submittedName>
</protein>
<dbReference type="PROSITE" id="PS50928">
    <property type="entry name" value="ABC_TM1"/>
    <property type="match status" value="1"/>
</dbReference>
<dbReference type="InterPro" id="IPR043429">
    <property type="entry name" value="ArtM/GltK/GlnP/TcyL/YhdX-like"/>
</dbReference>
<reference evidence="11 12" key="1">
    <citation type="submission" date="2013-07" db="EMBL/GenBank/DDBJ databases">
        <authorList>
            <person name="Weinstock G."/>
            <person name="Sodergren E."/>
            <person name="Wylie T."/>
            <person name="Fulton L."/>
            <person name="Fulton R."/>
            <person name="Fronick C."/>
            <person name="O'Laughlin M."/>
            <person name="Godfrey J."/>
            <person name="Miner T."/>
            <person name="Herter B."/>
            <person name="Appelbaum E."/>
            <person name="Cordes M."/>
            <person name="Lek S."/>
            <person name="Wollam A."/>
            <person name="Pepin K.H."/>
            <person name="Palsikar V.B."/>
            <person name="Mitreva M."/>
            <person name="Wilson R.K."/>
        </authorList>
    </citation>
    <scope>NUCLEOTIDE SEQUENCE [LARGE SCALE GENOMIC DNA]</scope>
    <source>
        <strain evidence="11 12">ATCC 14940</strain>
    </source>
</reference>
<evidence type="ECO:0000256" key="5">
    <source>
        <dbReference type="ARBA" id="ARBA00022692"/>
    </source>
</evidence>
<dbReference type="AlphaFoldDB" id="A0ABC9TU40"/>
<dbReference type="Pfam" id="PF00528">
    <property type="entry name" value="BPD_transp_1"/>
    <property type="match status" value="1"/>
</dbReference>
<feature type="transmembrane region" description="Helical" evidence="9">
    <location>
        <begin position="195"/>
        <end position="216"/>
    </location>
</feature>
<dbReference type="Gene3D" id="1.10.3720.10">
    <property type="entry name" value="MetI-like"/>
    <property type="match status" value="1"/>
</dbReference>